<dbReference type="EMBL" id="CAADEX010000101">
    <property type="protein sequence ID" value="VFJ61489.1"/>
    <property type="molecule type" value="Genomic_DNA"/>
</dbReference>
<gene>
    <name evidence="1" type="ORF">BECKDK2373B_GA0170837_110115</name>
</gene>
<organism evidence="1">
    <name type="scientific">Candidatus Kentrum sp. DK</name>
    <dbReference type="NCBI Taxonomy" id="2126562"/>
    <lineage>
        <taxon>Bacteria</taxon>
        <taxon>Pseudomonadati</taxon>
        <taxon>Pseudomonadota</taxon>
        <taxon>Gammaproteobacteria</taxon>
        <taxon>Candidatus Kentrum</taxon>
    </lineage>
</organism>
<name>A0A450T4G1_9GAMM</name>
<evidence type="ECO:0000313" key="1">
    <source>
        <dbReference type="EMBL" id="VFJ61489.1"/>
    </source>
</evidence>
<proteinExistence type="predicted"/>
<accession>A0A450T4G1</accession>
<dbReference type="AlphaFoldDB" id="A0A450T4G1"/>
<protein>
    <submittedName>
        <fullName evidence="1">Uncharacterized protein</fullName>
    </submittedName>
</protein>
<reference evidence="1" key="1">
    <citation type="submission" date="2019-02" db="EMBL/GenBank/DDBJ databases">
        <authorList>
            <person name="Gruber-Vodicka R. H."/>
            <person name="Seah K. B. B."/>
        </authorList>
    </citation>
    <scope>NUCLEOTIDE SEQUENCE</scope>
    <source>
        <strain evidence="1">BECK_DK47</strain>
    </source>
</reference>
<sequence length="44" mass="4773">METTVDKTGAAAVDCKFSNSFLRRTDSQCLIPLAFGFDMQGRSG</sequence>